<dbReference type="InterPro" id="IPR040758">
    <property type="entry name" value="PrmC_N"/>
</dbReference>
<dbReference type="NCBIfam" id="TIGR03534">
    <property type="entry name" value="RF_mod_PrmC"/>
    <property type="match status" value="1"/>
</dbReference>
<feature type="domain" description="Release factor glutamine methyltransferase N-terminal" evidence="7">
    <location>
        <begin position="5"/>
        <end position="75"/>
    </location>
</feature>
<feature type="binding site" evidence="5">
    <location>
        <position position="140"/>
    </location>
    <ligand>
        <name>S-adenosyl-L-methionine</name>
        <dbReference type="ChEBI" id="CHEBI:59789"/>
    </ligand>
</feature>
<dbReference type="PANTHER" id="PTHR18895:SF74">
    <property type="entry name" value="MTRF1L RELEASE FACTOR GLUTAMINE METHYLTRANSFERASE"/>
    <property type="match status" value="1"/>
</dbReference>
<dbReference type="InterPro" id="IPR007848">
    <property type="entry name" value="Small_mtfrase_dom"/>
</dbReference>
<evidence type="ECO:0000256" key="3">
    <source>
        <dbReference type="ARBA" id="ARBA00022691"/>
    </source>
</evidence>
<gene>
    <name evidence="5 8" type="primary">prmC</name>
    <name evidence="8" type="ORF">ROSMUCSMR3_00721</name>
</gene>
<keyword evidence="1 5" id="KW-0489">Methyltransferase</keyword>
<feature type="binding site" evidence="5">
    <location>
        <begin position="117"/>
        <end position="121"/>
    </location>
    <ligand>
        <name>S-adenosyl-L-methionine</name>
        <dbReference type="ChEBI" id="CHEBI:59789"/>
    </ligand>
</feature>
<dbReference type="Pfam" id="PF05175">
    <property type="entry name" value="MTS"/>
    <property type="match status" value="1"/>
</dbReference>
<evidence type="ECO:0000259" key="6">
    <source>
        <dbReference type="Pfam" id="PF05175"/>
    </source>
</evidence>
<evidence type="ECO:0000256" key="5">
    <source>
        <dbReference type="HAMAP-Rule" id="MF_02126"/>
    </source>
</evidence>
<comment type="similarity">
    <text evidence="5">Belongs to the protein N5-glutamine methyltransferase family. PrmC subfamily.</text>
</comment>
<dbReference type="GO" id="GO:0032259">
    <property type="term" value="P:methylation"/>
    <property type="evidence" value="ECO:0007669"/>
    <property type="project" value="UniProtKB-KW"/>
</dbReference>
<protein>
    <recommendedName>
        <fullName evidence="5">Release factor glutamine methyltransferase</fullName>
        <shortName evidence="5">RF MTase</shortName>
        <ecNumber evidence="5">2.1.1.297</ecNumber>
    </recommendedName>
    <alternativeName>
        <fullName evidence="5">N5-glutamine methyltransferase PrmC</fullName>
    </alternativeName>
    <alternativeName>
        <fullName evidence="5">Protein-(glutamine-N5) MTase PrmC</fullName>
    </alternativeName>
    <alternativeName>
        <fullName evidence="5">Protein-glutamine N-methyltransferase PrmC</fullName>
    </alternativeName>
</protein>
<dbReference type="RefSeq" id="WP_081506476.1">
    <property type="nucleotide sequence ID" value="NZ_CP020474.1"/>
</dbReference>
<dbReference type="GO" id="GO:0102559">
    <property type="term" value="F:peptide chain release factor N(5)-glutamine methyltransferase activity"/>
    <property type="evidence" value="ECO:0007669"/>
    <property type="project" value="UniProtKB-EC"/>
</dbReference>
<feature type="binding site" evidence="5">
    <location>
        <position position="183"/>
    </location>
    <ligand>
        <name>S-adenosyl-L-methionine</name>
        <dbReference type="ChEBI" id="CHEBI:59789"/>
    </ligand>
</feature>
<accession>A0A1V0RKV4</accession>
<dbReference type="OrthoDB" id="9800643at2"/>
<dbReference type="CDD" id="cd02440">
    <property type="entry name" value="AdoMet_MTases"/>
    <property type="match status" value="1"/>
</dbReference>
<dbReference type="SUPFAM" id="SSF53335">
    <property type="entry name" value="S-adenosyl-L-methionine-dependent methyltransferases"/>
    <property type="match status" value="1"/>
</dbReference>
<dbReference type="InterPro" id="IPR002052">
    <property type="entry name" value="DNA_methylase_N6_adenine_CS"/>
</dbReference>
<dbReference type="InterPro" id="IPR004556">
    <property type="entry name" value="HemK-like"/>
</dbReference>
<dbReference type="Pfam" id="PF17827">
    <property type="entry name" value="PrmC_N"/>
    <property type="match status" value="1"/>
</dbReference>
<organism evidence="8 9">
    <name type="scientific">Roseovarius mucosus</name>
    <dbReference type="NCBI Taxonomy" id="215743"/>
    <lineage>
        <taxon>Bacteria</taxon>
        <taxon>Pseudomonadati</taxon>
        <taxon>Pseudomonadota</taxon>
        <taxon>Alphaproteobacteria</taxon>
        <taxon>Rhodobacterales</taxon>
        <taxon>Roseobacteraceae</taxon>
        <taxon>Roseovarius</taxon>
    </lineage>
</organism>
<dbReference type="EMBL" id="CP020474">
    <property type="protein sequence ID" value="ARE82222.1"/>
    <property type="molecule type" value="Genomic_DNA"/>
</dbReference>
<evidence type="ECO:0000313" key="9">
    <source>
        <dbReference type="Proteomes" id="UP000192273"/>
    </source>
</evidence>
<dbReference type="Gene3D" id="1.10.8.10">
    <property type="entry name" value="DNA helicase RuvA subunit, C-terminal domain"/>
    <property type="match status" value="1"/>
</dbReference>
<evidence type="ECO:0000256" key="2">
    <source>
        <dbReference type="ARBA" id="ARBA00022679"/>
    </source>
</evidence>
<comment type="catalytic activity">
    <reaction evidence="4 5">
        <text>L-glutaminyl-[peptide chain release factor] + S-adenosyl-L-methionine = N(5)-methyl-L-glutaminyl-[peptide chain release factor] + S-adenosyl-L-homocysteine + H(+)</text>
        <dbReference type="Rhea" id="RHEA:42896"/>
        <dbReference type="Rhea" id="RHEA-COMP:10271"/>
        <dbReference type="Rhea" id="RHEA-COMP:10272"/>
        <dbReference type="ChEBI" id="CHEBI:15378"/>
        <dbReference type="ChEBI" id="CHEBI:30011"/>
        <dbReference type="ChEBI" id="CHEBI:57856"/>
        <dbReference type="ChEBI" id="CHEBI:59789"/>
        <dbReference type="ChEBI" id="CHEBI:61891"/>
        <dbReference type="EC" id="2.1.1.297"/>
    </reaction>
</comment>
<dbReference type="InterPro" id="IPR019874">
    <property type="entry name" value="RF_methyltr_PrmC"/>
</dbReference>
<evidence type="ECO:0000256" key="4">
    <source>
        <dbReference type="ARBA" id="ARBA00048391"/>
    </source>
</evidence>
<dbReference type="GO" id="GO:0003676">
    <property type="term" value="F:nucleic acid binding"/>
    <property type="evidence" value="ECO:0007669"/>
    <property type="project" value="InterPro"/>
</dbReference>
<dbReference type="PROSITE" id="PS00092">
    <property type="entry name" value="N6_MTASE"/>
    <property type="match status" value="1"/>
</dbReference>
<keyword evidence="3 5" id="KW-0949">S-adenosyl-L-methionine</keyword>
<evidence type="ECO:0000256" key="1">
    <source>
        <dbReference type="ARBA" id="ARBA00022603"/>
    </source>
</evidence>
<sequence>MILRDALVSAVRRLEAEGIEGAAGDARALLAGAVGLARDRLTLHLGEDLDAAALARFEAMIARRAAHEPVAKILGRRVFWGREFEVTADVLDPRPETECLIAEVLSGAKPLTLLDLGTGSGILAVTLLAEWPDARGVATDVSDAALDVATRNAARHGVAGRLTLSRSDWFARVAGVFDLIVSNPPYIAAAEMAGLMPEVREHDPRGALTDEADGLTAYRAIAAGAGAHLSPGGRLMVEIGWKQGPAVADLLCAEGFDAVTIRPDLEGRDRVVCGVWPGTSRRNEP</sequence>
<evidence type="ECO:0000259" key="7">
    <source>
        <dbReference type="Pfam" id="PF17827"/>
    </source>
</evidence>
<dbReference type="EC" id="2.1.1.297" evidence="5"/>
<dbReference type="Gene3D" id="3.40.50.150">
    <property type="entry name" value="Vaccinia Virus protein VP39"/>
    <property type="match status" value="1"/>
</dbReference>
<dbReference type="InterPro" id="IPR050320">
    <property type="entry name" value="N5-glutamine_MTase"/>
</dbReference>
<feature type="binding site" evidence="5">
    <location>
        <position position="169"/>
    </location>
    <ligand>
        <name>S-adenosyl-L-methionine</name>
        <dbReference type="ChEBI" id="CHEBI:59789"/>
    </ligand>
</feature>
<dbReference type="NCBIfam" id="TIGR00536">
    <property type="entry name" value="hemK_fam"/>
    <property type="match status" value="1"/>
</dbReference>
<feature type="binding site" evidence="5">
    <location>
        <begin position="183"/>
        <end position="186"/>
    </location>
    <ligand>
        <name>substrate</name>
    </ligand>
</feature>
<keyword evidence="2 5" id="KW-0808">Transferase</keyword>
<dbReference type="KEGG" id="rmm:ROSMUCSMR3_00721"/>
<dbReference type="InterPro" id="IPR029063">
    <property type="entry name" value="SAM-dependent_MTases_sf"/>
</dbReference>
<dbReference type="HAMAP" id="MF_02126">
    <property type="entry name" value="RF_methyltr_PrmC"/>
    <property type="match status" value="1"/>
</dbReference>
<dbReference type="AlphaFoldDB" id="A0A1V0RKV4"/>
<comment type="function">
    <text evidence="5">Methylates the class 1 translation termination release factors RF1/PrfA and RF2/PrfB on the glutamine residue of the universally conserved GGQ motif.</text>
</comment>
<dbReference type="Proteomes" id="UP000192273">
    <property type="component" value="Chromosome"/>
</dbReference>
<reference evidence="8 9" key="1">
    <citation type="submission" date="2017-03" db="EMBL/GenBank/DDBJ databases">
        <title>Genome Sequence of Roseovarius mucosus strain SMR3 Isolated from a culture of the Diatom Skeletonema marinoi.</title>
        <authorList>
            <person name="Topel M."/>
            <person name="Pinder M."/>
            <person name="Johansson O.N."/>
            <person name="Kourtchenko O."/>
            <person name="Godhe A."/>
            <person name="Clarke A.K."/>
        </authorList>
    </citation>
    <scope>NUCLEOTIDE SEQUENCE [LARGE SCALE GENOMIC DNA]</scope>
    <source>
        <strain evidence="8 9">SMR3</strain>
    </source>
</reference>
<proteinExistence type="inferred from homology"/>
<dbReference type="PANTHER" id="PTHR18895">
    <property type="entry name" value="HEMK METHYLTRANSFERASE"/>
    <property type="match status" value="1"/>
</dbReference>
<name>A0A1V0RKV4_9RHOB</name>
<feature type="domain" description="Methyltransferase small" evidence="6">
    <location>
        <begin position="101"/>
        <end position="191"/>
    </location>
</feature>
<keyword evidence="9" id="KW-1185">Reference proteome</keyword>
<evidence type="ECO:0000313" key="8">
    <source>
        <dbReference type="EMBL" id="ARE82222.1"/>
    </source>
</evidence>